<dbReference type="RefSeq" id="XP_007403728.1">
    <property type="nucleotide sequence ID" value="XM_007403666.1"/>
</dbReference>
<evidence type="ECO:0000313" key="1">
    <source>
        <dbReference type="EMBL" id="EGG12790.1"/>
    </source>
</evidence>
<evidence type="ECO:0000313" key="2">
    <source>
        <dbReference type="Proteomes" id="UP000001072"/>
    </source>
</evidence>
<keyword evidence="2" id="KW-1185">Reference proteome</keyword>
<dbReference type="KEGG" id="mlr:MELLADRAFT_54509"/>
<gene>
    <name evidence="1" type="ORF">MELLADRAFT_54509</name>
</gene>
<dbReference type="EMBL" id="GL883090">
    <property type="protein sequence ID" value="EGG12790.1"/>
    <property type="molecule type" value="Genomic_DNA"/>
</dbReference>
<reference evidence="2" key="1">
    <citation type="journal article" date="2011" name="Proc. Natl. Acad. Sci. U.S.A.">
        <title>Obligate biotrophy features unraveled by the genomic analysis of rust fungi.</title>
        <authorList>
            <person name="Duplessis S."/>
            <person name="Cuomo C.A."/>
            <person name="Lin Y.-C."/>
            <person name="Aerts A."/>
            <person name="Tisserant E."/>
            <person name="Veneault-Fourrey C."/>
            <person name="Joly D.L."/>
            <person name="Hacquard S."/>
            <person name="Amselem J."/>
            <person name="Cantarel B.L."/>
            <person name="Chiu R."/>
            <person name="Coutinho P.M."/>
            <person name="Feau N."/>
            <person name="Field M."/>
            <person name="Frey P."/>
            <person name="Gelhaye E."/>
            <person name="Goldberg J."/>
            <person name="Grabherr M.G."/>
            <person name="Kodira C.D."/>
            <person name="Kohler A."/>
            <person name="Kuees U."/>
            <person name="Lindquist E.A."/>
            <person name="Lucas S.M."/>
            <person name="Mago R."/>
            <person name="Mauceli E."/>
            <person name="Morin E."/>
            <person name="Murat C."/>
            <person name="Pangilinan J.L."/>
            <person name="Park R."/>
            <person name="Pearson M."/>
            <person name="Quesneville H."/>
            <person name="Rouhier N."/>
            <person name="Sakthikumar S."/>
            <person name="Salamov A.A."/>
            <person name="Schmutz J."/>
            <person name="Selles B."/>
            <person name="Shapiro H."/>
            <person name="Tanguay P."/>
            <person name="Tuskan G.A."/>
            <person name="Henrissat B."/>
            <person name="Van de Peer Y."/>
            <person name="Rouze P."/>
            <person name="Ellis J.G."/>
            <person name="Dodds P.N."/>
            <person name="Schein J.E."/>
            <person name="Zhong S."/>
            <person name="Hamelin R.C."/>
            <person name="Grigoriev I.V."/>
            <person name="Szabo L.J."/>
            <person name="Martin F."/>
        </authorList>
    </citation>
    <scope>NUCLEOTIDE SEQUENCE [LARGE SCALE GENOMIC DNA]</scope>
    <source>
        <strain evidence="2">98AG31 / pathotype 3-4-7</strain>
    </source>
</reference>
<protein>
    <submittedName>
        <fullName evidence="1">Uncharacterized protein</fullName>
    </submittedName>
</protein>
<name>F4R4C7_MELLP</name>
<accession>F4R4C7</accession>
<dbReference type="HOGENOM" id="CLU_3069207_0_0_1"/>
<dbReference type="InParanoid" id="F4R4C7"/>
<dbReference type="GeneID" id="18928915"/>
<sequence>MANERDFSPSTLSSAFVSIGLASEPFKNEIEMIRTVIVKALSDCGMLSCIFGC</sequence>
<organism evidence="2">
    <name type="scientific">Melampsora larici-populina (strain 98AG31 / pathotype 3-4-7)</name>
    <name type="common">Poplar leaf rust fungus</name>
    <dbReference type="NCBI Taxonomy" id="747676"/>
    <lineage>
        <taxon>Eukaryota</taxon>
        <taxon>Fungi</taxon>
        <taxon>Dikarya</taxon>
        <taxon>Basidiomycota</taxon>
        <taxon>Pucciniomycotina</taxon>
        <taxon>Pucciniomycetes</taxon>
        <taxon>Pucciniales</taxon>
        <taxon>Melampsoraceae</taxon>
        <taxon>Melampsora</taxon>
    </lineage>
</organism>
<proteinExistence type="predicted"/>
<dbReference type="VEuPathDB" id="FungiDB:MELLADRAFT_54509"/>
<dbReference type="AlphaFoldDB" id="F4R4C7"/>
<dbReference type="Proteomes" id="UP000001072">
    <property type="component" value="Unassembled WGS sequence"/>
</dbReference>